<dbReference type="AlphaFoldDB" id="A0AAV4K241"/>
<feature type="transmembrane region" description="Helical" evidence="2">
    <location>
        <begin position="7"/>
        <end position="26"/>
    </location>
</feature>
<reference evidence="3 4" key="1">
    <citation type="journal article" date="2021" name="Elife">
        <title>Chloroplast acquisition without the gene transfer in kleptoplastic sea slugs, Plakobranchus ocellatus.</title>
        <authorList>
            <person name="Maeda T."/>
            <person name="Takahashi S."/>
            <person name="Yoshida T."/>
            <person name="Shimamura S."/>
            <person name="Takaki Y."/>
            <person name="Nagai Y."/>
            <person name="Toyoda A."/>
            <person name="Suzuki Y."/>
            <person name="Arimoto A."/>
            <person name="Ishii H."/>
            <person name="Satoh N."/>
            <person name="Nishiyama T."/>
            <person name="Hasebe M."/>
            <person name="Maruyama T."/>
            <person name="Minagawa J."/>
            <person name="Obokata J."/>
            <person name="Shigenobu S."/>
        </authorList>
    </citation>
    <scope>NUCLEOTIDE SEQUENCE [LARGE SCALE GENOMIC DNA]</scope>
</reference>
<protein>
    <submittedName>
        <fullName evidence="3">Uncharacterized protein</fullName>
    </submittedName>
</protein>
<feature type="compositionally biased region" description="Low complexity" evidence="1">
    <location>
        <begin position="77"/>
        <end position="98"/>
    </location>
</feature>
<keyword evidence="2" id="KW-1133">Transmembrane helix</keyword>
<dbReference type="EMBL" id="BMAT01010472">
    <property type="protein sequence ID" value="GFS27267.1"/>
    <property type="molecule type" value="Genomic_DNA"/>
</dbReference>
<proteinExistence type="predicted"/>
<evidence type="ECO:0000256" key="1">
    <source>
        <dbReference type="SAM" id="MobiDB-lite"/>
    </source>
</evidence>
<organism evidence="3 4">
    <name type="scientific">Elysia marginata</name>
    <dbReference type="NCBI Taxonomy" id="1093978"/>
    <lineage>
        <taxon>Eukaryota</taxon>
        <taxon>Metazoa</taxon>
        <taxon>Spiralia</taxon>
        <taxon>Lophotrochozoa</taxon>
        <taxon>Mollusca</taxon>
        <taxon>Gastropoda</taxon>
        <taxon>Heterobranchia</taxon>
        <taxon>Euthyneura</taxon>
        <taxon>Panpulmonata</taxon>
        <taxon>Sacoglossa</taxon>
        <taxon>Placobranchoidea</taxon>
        <taxon>Plakobranchidae</taxon>
        <taxon>Elysia</taxon>
    </lineage>
</organism>
<gene>
    <name evidence="3" type="ORF">ElyMa_005252200</name>
</gene>
<keyword evidence="2" id="KW-0472">Membrane</keyword>
<accession>A0AAV4K241</accession>
<evidence type="ECO:0000313" key="3">
    <source>
        <dbReference type="EMBL" id="GFS27267.1"/>
    </source>
</evidence>
<keyword evidence="2" id="KW-0812">Transmembrane</keyword>
<dbReference type="Proteomes" id="UP000762676">
    <property type="component" value="Unassembled WGS sequence"/>
</dbReference>
<name>A0AAV4K241_9GAST</name>
<sequence length="151" mass="15626">MKNCIPVIFAIVGVLYFSHVTVITGFPEAYDLDNFFGDYSNDTNTTTLGPVGPGNSTTGTTLEPANQTTTLGPANQTTTLGPGNLTTTIASTSTTDIPKTTKKTPKTGGKGSSFDGASFGGGIALGLGVMILAGIAYVIYRTKVTRNYNAM</sequence>
<feature type="transmembrane region" description="Helical" evidence="2">
    <location>
        <begin position="119"/>
        <end position="140"/>
    </location>
</feature>
<feature type="compositionally biased region" description="Polar residues" evidence="1">
    <location>
        <begin position="46"/>
        <end position="76"/>
    </location>
</feature>
<feature type="region of interest" description="Disordered" evidence="1">
    <location>
        <begin position="46"/>
        <end position="110"/>
    </location>
</feature>
<keyword evidence="4" id="KW-1185">Reference proteome</keyword>
<evidence type="ECO:0000313" key="4">
    <source>
        <dbReference type="Proteomes" id="UP000762676"/>
    </source>
</evidence>
<comment type="caution">
    <text evidence="3">The sequence shown here is derived from an EMBL/GenBank/DDBJ whole genome shotgun (WGS) entry which is preliminary data.</text>
</comment>
<evidence type="ECO:0000256" key="2">
    <source>
        <dbReference type="SAM" id="Phobius"/>
    </source>
</evidence>